<dbReference type="SUPFAM" id="SSF52540">
    <property type="entry name" value="P-loop containing nucleoside triphosphate hydrolases"/>
    <property type="match status" value="1"/>
</dbReference>
<reference evidence="7 8" key="1">
    <citation type="submission" date="2024-02" db="UniProtKB">
        <authorList>
            <consortium name="WormBaseParasite"/>
        </authorList>
    </citation>
    <scope>IDENTIFICATION</scope>
</reference>
<dbReference type="GO" id="GO:0005634">
    <property type="term" value="C:nucleus"/>
    <property type="evidence" value="ECO:0007669"/>
    <property type="project" value="TreeGrafter"/>
</dbReference>
<dbReference type="Pfam" id="PF00004">
    <property type="entry name" value="AAA"/>
    <property type="match status" value="1"/>
</dbReference>
<evidence type="ECO:0000256" key="1">
    <source>
        <dbReference type="ARBA" id="ARBA00005378"/>
    </source>
</evidence>
<dbReference type="PANTHER" id="PTHR11669">
    <property type="entry name" value="REPLICATION FACTOR C / DNA POLYMERASE III GAMMA-TAU SUBUNIT"/>
    <property type="match status" value="1"/>
</dbReference>
<dbReference type="CDD" id="cd00009">
    <property type="entry name" value="AAA"/>
    <property type="match status" value="1"/>
</dbReference>
<dbReference type="InterPro" id="IPR008921">
    <property type="entry name" value="DNA_pol3_clamp-load_cplx_C"/>
</dbReference>
<dbReference type="GO" id="GO:0006281">
    <property type="term" value="P:DNA repair"/>
    <property type="evidence" value="ECO:0007669"/>
    <property type="project" value="TreeGrafter"/>
</dbReference>
<keyword evidence="6" id="KW-1185">Reference proteome</keyword>
<dbReference type="SUPFAM" id="SSF48019">
    <property type="entry name" value="post-AAA+ oligomerization domain-like"/>
    <property type="match status" value="1"/>
</dbReference>
<dbReference type="InterPro" id="IPR003593">
    <property type="entry name" value="AAA+_ATPase"/>
</dbReference>
<feature type="domain" description="AAA+ ATPase" evidence="5">
    <location>
        <begin position="62"/>
        <end position="199"/>
    </location>
</feature>
<dbReference type="GO" id="GO:0005524">
    <property type="term" value="F:ATP binding"/>
    <property type="evidence" value="ECO:0007669"/>
    <property type="project" value="UniProtKB-KW"/>
</dbReference>
<dbReference type="GO" id="GO:0006261">
    <property type="term" value="P:DNA-templated DNA replication"/>
    <property type="evidence" value="ECO:0007669"/>
    <property type="project" value="TreeGrafter"/>
</dbReference>
<keyword evidence="3" id="KW-0547">Nucleotide-binding</keyword>
<proteinExistence type="inferred from homology"/>
<dbReference type="Pfam" id="PF08542">
    <property type="entry name" value="Rep_fac_C"/>
    <property type="match status" value="1"/>
</dbReference>
<dbReference type="WBParaSite" id="MBELARI_LOCUS3856">
    <property type="protein sequence ID" value="MBELARI_LOCUS3856"/>
    <property type="gene ID" value="MBELARI_LOCUS3856"/>
</dbReference>
<evidence type="ECO:0000256" key="2">
    <source>
        <dbReference type="ARBA" id="ARBA00022705"/>
    </source>
</evidence>
<protein>
    <submittedName>
        <fullName evidence="7 8">AAA+ ATPase domain-containing protein</fullName>
    </submittedName>
</protein>
<evidence type="ECO:0000256" key="4">
    <source>
        <dbReference type="ARBA" id="ARBA00022840"/>
    </source>
</evidence>
<dbReference type="NCBIfam" id="NF001679">
    <property type="entry name" value="PRK00440.1"/>
    <property type="match status" value="1"/>
</dbReference>
<dbReference type="PANTHER" id="PTHR11669:SF20">
    <property type="entry name" value="REPLICATION FACTOR C SUBUNIT 4"/>
    <property type="match status" value="1"/>
</dbReference>
<dbReference type="WBParaSite" id="MBELARI_LOCUS21348">
    <property type="protein sequence ID" value="MBELARI_LOCUS21348"/>
    <property type="gene ID" value="MBELARI_LOCUS21348"/>
</dbReference>
<accession>A0AAF3F6T8</accession>
<dbReference type="Gene3D" id="1.20.272.10">
    <property type="match status" value="1"/>
</dbReference>
<dbReference type="Gene3D" id="3.40.50.300">
    <property type="entry name" value="P-loop containing nucleotide triphosphate hydrolases"/>
    <property type="match status" value="1"/>
</dbReference>
<keyword evidence="2" id="KW-0235">DNA replication</keyword>
<dbReference type="InterPro" id="IPR013748">
    <property type="entry name" value="Rep_factorC_C"/>
</dbReference>
<evidence type="ECO:0000313" key="6">
    <source>
        <dbReference type="Proteomes" id="UP000887575"/>
    </source>
</evidence>
<dbReference type="GO" id="GO:0005663">
    <property type="term" value="C:DNA replication factor C complex"/>
    <property type="evidence" value="ECO:0007669"/>
    <property type="project" value="TreeGrafter"/>
</dbReference>
<evidence type="ECO:0000313" key="7">
    <source>
        <dbReference type="WBParaSite" id="MBELARI_LOCUS21348"/>
    </source>
</evidence>
<dbReference type="FunFam" id="3.40.50.300:FF:000129">
    <property type="entry name" value="Replication factor C subunit 5"/>
    <property type="match status" value="1"/>
</dbReference>
<dbReference type="SMART" id="SM00382">
    <property type="entry name" value="AAA"/>
    <property type="match status" value="1"/>
</dbReference>
<dbReference type="GO" id="GO:0003677">
    <property type="term" value="F:DNA binding"/>
    <property type="evidence" value="ECO:0007669"/>
    <property type="project" value="InterPro"/>
</dbReference>
<dbReference type="Proteomes" id="UP000887575">
    <property type="component" value="Unassembled WGS sequence"/>
</dbReference>
<sequence>MADFFAKRAKPTNVESRDVEMEGPPVPSTVPWVEKYRPRKVDDICFQEEIVHVMKKVLVGGDLPHMLFFGPPGTGKTSSAVALARELFGKHYKDRVLELNASDERGIQVVRTRIKDFARRALPQNQLVNEGQSKCSDLKIVILDEADAMTSAAQSAMRRIMEKHSRTTRFFLICNYVSRIITPIISRCAKFRFKPLPVESQFNRLNSICQQEGISFDKEALVKLIEVCEGDLRKSITSLQAVARGCHHINNDVVQSMTGKIPEEQVEYLLTACRQPHFGDMLQAVEHMRRQAYTNTQLLAQLMDAVLADEVLNDVQKAEILEKMAIAEGRVADRADGCLNIQDITATIQRHYTSLMV</sequence>
<dbReference type="InterPro" id="IPR027417">
    <property type="entry name" value="P-loop_NTPase"/>
</dbReference>
<dbReference type="Pfam" id="PF21960">
    <property type="entry name" value="RCF1-5-like_lid"/>
    <property type="match status" value="1"/>
</dbReference>
<name>A0AAF3F6T8_9BILA</name>
<dbReference type="InterPro" id="IPR050238">
    <property type="entry name" value="DNA_Rep/Repair_Clamp_Loader"/>
</dbReference>
<keyword evidence="4" id="KW-0067">ATP-binding</keyword>
<evidence type="ECO:0000313" key="8">
    <source>
        <dbReference type="WBParaSite" id="MBELARI_LOCUS3856"/>
    </source>
</evidence>
<evidence type="ECO:0000256" key="3">
    <source>
        <dbReference type="ARBA" id="ARBA00022741"/>
    </source>
</evidence>
<dbReference type="CDD" id="cd18140">
    <property type="entry name" value="HLD_clamp_RFC"/>
    <property type="match status" value="1"/>
</dbReference>
<dbReference type="GO" id="GO:0003689">
    <property type="term" value="F:DNA clamp loader activity"/>
    <property type="evidence" value="ECO:0007669"/>
    <property type="project" value="TreeGrafter"/>
</dbReference>
<dbReference type="AlphaFoldDB" id="A0AAF3F6T8"/>
<organism evidence="6 7">
    <name type="scientific">Mesorhabditis belari</name>
    <dbReference type="NCBI Taxonomy" id="2138241"/>
    <lineage>
        <taxon>Eukaryota</taxon>
        <taxon>Metazoa</taxon>
        <taxon>Ecdysozoa</taxon>
        <taxon>Nematoda</taxon>
        <taxon>Chromadorea</taxon>
        <taxon>Rhabditida</taxon>
        <taxon>Rhabditina</taxon>
        <taxon>Rhabditomorpha</taxon>
        <taxon>Rhabditoidea</taxon>
        <taxon>Rhabditidae</taxon>
        <taxon>Mesorhabditinae</taxon>
        <taxon>Mesorhabditis</taxon>
    </lineage>
</organism>
<dbReference type="InterPro" id="IPR047854">
    <property type="entry name" value="RFC_lid"/>
</dbReference>
<dbReference type="GO" id="GO:0016887">
    <property type="term" value="F:ATP hydrolysis activity"/>
    <property type="evidence" value="ECO:0007669"/>
    <property type="project" value="InterPro"/>
</dbReference>
<dbReference type="InterPro" id="IPR003959">
    <property type="entry name" value="ATPase_AAA_core"/>
</dbReference>
<dbReference type="Gene3D" id="1.10.8.60">
    <property type="match status" value="1"/>
</dbReference>
<evidence type="ECO:0000259" key="5">
    <source>
        <dbReference type="SMART" id="SM00382"/>
    </source>
</evidence>
<comment type="similarity">
    <text evidence="1">Belongs to the activator 1 small subunits family.</text>
</comment>